<gene>
    <name evidence="2" type="ORF">CFOL_v3_10359</name>
</gene>
<evidence type="ECO:0000256" key="1">
    <source>
        <dbReference type="SAM" id="Phobius"/>
    </source>
</evidence>
<comment type="caution">
    <text evidence="2">The sequence shown here is derived from an EMBL/GenBank/DDBJ whole genome shotgun (WGS) entry which is preliminary data.</text>
</comment>
<evidence type="ECO:0000313" key="3">
    <source>
        <dbReference type="Proteomes" id="UP000187406"/>
    </source>
</evidence>
<dbReference type="InParanoid" id="A0A1Q3BG37"/>
<protein>
    <submittedName>
        <fullName evidence="2">Uncharacterized protein</fullName>
    </submittedName>
</protein>
<keyword evidence="1" id="KW-0472">Membrane</keyword>
<dbReference type="Proteomes" id="UP000187406">
    <property type="component" value="Unassembled WGS sequence"/>
</dbReference>
<keyword evidence="1" id="KW-0812">Transmembrane</keyword>
<dbReference type="EMBL" id="BDDD01000503">
    <property type="protein sequence ID" value="GAV66849.1"/>
    <property type="molecule type" value="Genomic_DNA"/>
</dbReference>
<keyword evidence="1" id="KW-1133">Transmembrane helix</keyword>
<organism evidence="2 3">
    <name type="scientific">Cephalotus follicularis</name>
    <name type="common">Albany pitcher plant</name>
    <dbReference type="NCBI Taxonomy" id="3775"/>
    <lineage>
        <taxon>Eukaryota</taxon>
        <taxon>Viridiplantae</taxon>
        <taxon>Streptophyta</taxon>
        <taxon>Embryophyta</taxon>
        <taxon>Tracheophyta</taxon>
        <taxon>Spermatophyta</taxon>
        <taxon>Magnoliopsida</taxon>
        <taxon>eudicotyledons</taxon>
        <taxon>Gunneridae</taxon>
        <taxon>Pentapetalae</taxon>
        <taxon>rosids</taxon>
        <taxon>fabids</taxon>
        <taxon>Oxalidales</taxon>
        <taxon>Cephalotaceae</taxon>
        <taxon>Cephalotus</taxon>
    </lineage>
</organism>
<sequence>MIRSNLNIILLVLLLVVIFRSYFNGLQKNLEEGRYETGQVLEMVSRYTQDGLITLAIKFLHFFIARLLKFRHLLPLQLGPSIASSMLFWFAFTRAISSMDNPL</sequence>
<evidence type="ECO:0000313" key="2">
    <source>
        <dbReference type="EMBL" id="GAV66849.1"/>
    </source>
</evidence>
<proteinExistence type="predicted"/>
<dbReference type="AlphaFoldDB" id="A0A1Q3BG37"/>
<keyword evidence="3" id="KW-1185">Reference proteome</keyword>
<accession>A0A1Q3BG37</accession>
<name>A0A1Q3BG37_CEPFO</name>
<reference evidence="3" key="1">
    <citation type="submission" date="2016-04" db="EMBL/GenBank/DDBJ databases">
        <title>Cephalotus genome sequencing.</title>
        <authorList>
            <person name="Fukushima K."/>
            <person name="Hasebe M."/>
            <person name="Fang X."/>
        </authorList>
    </citation>
    <scope>NUCLEOTIDE SEQUENCE [LARGE SCALE GENOMIC DNA]</scope>
    <source>
        <strain evidence="3">cv. St1</strain>
    </source>
</reference>
<feature type="transmembrane region" description="Helical" evidence="1">
    <location>
        <begin position="76"/>
        <end position="96"/>
    </location>
</feature>
<dbReference type="OrthoDB" id="1027251at2759"/>